<gene>
    <name evidence="1" type="ORF">CAUJ_LOCUS3796</name>
</gene>
<dbReference type="OrthoDB" id="5859304at2759"/>
<dbReference type="Proteomes" id="UP000835052">
    <property type="component" value="Unassembled WGS sequence"/>
</dbReference>
<evidence type="ECO:0000313" key="2">
    <source>
        <dbReference type="Proteomes" id="UP000835052"/>
    </source>
</evidence>
<dbReference type="InterPro" id="IPR036034">
    <property type="entry name" value="PDZ_sf"/>
</dbReference>
<reference evidence="1" key="1">
    <citation type="submission" date="2020-10" db="EMBL/GenBank/DDBJ databases">
        <authorList>
            <person name="Kikuchi T."/>
        </authorList>
    </citation>
    <scope>NUCLEOTIDE SEQUENCE</scope>
    <source>
        <strain evidence="1">NKZ352</strain>
    </source>
</reference>
<evidence type="ECO:0008006" key="3">
    <source>
        <dbReference type="Google" id="ProtNLM"/>
    </source>
</evidence>
<keyword evidence="2" id="KW-1185">Reference proteome</keyword>
<dbReference type="PANTHER" id="PTHR31327:SF6">
    <property type="entry name" value="PDZ DOMAIN-CONTAINING PROTEIN"/>
    <property type="match status" value="1"/>
</dbReference>
<comment type="caution">
    <text evidence="1">The sequence shown here is derived from an EMBL/GenBank/DDBJ whole genome shotgun (WGS) entry which is preliminary data.</text>
</comment>
<dbReference type="InterPro" id="IPR040264">
    <property type="entry name" value="T15H9.4-like"/>
</dbReference>
<dbReference type="PANTHER" id="PTHR31327">
    <property type="entry name" value="SPERM MEIOSIS PDZ DOMAIN CONTAINING PROTEINS-RELATED"/>
    <property type="match status" value="1"/>
</dbReference>
<proteinExistence type="predicted"/>
<organism evidence="1 2">
    <name type="scientific">Caenorhabditis auriculariae</name>
    <dbReference type="NCBI Taxonomy" id="2777116"/>
    <lineage>
        <taxon>Eukaryota</taxon>
        <taxon>Metazoa</taxon>
        <taxon>Ecdysozoa</taxon>
        <taxon>Nematoda</taxon>
        <taxon>Chromadorea</taxon>
        <taxon>Rhabditida</taxon>
        <taxon>Rhabditina</taxon>
        <taxon>Rhabditomorpha</taxon>
        <taxon>Rhabditoidea</taxon>
        <taxon>Rhabditidae</taxon>
        <taxon>Peloderinae</taxon>
        <taxon>Caenorhabditis</taxon>
    </lineage>
</organism>
<name>A0A8S1GWQ0_9PELO</name>
<protein>
    <recommendedName>
        <fullName evidence="3">PDZ domain-containing protein</fullName>
    </recommendedName>
</protein>
<sequence length="171" mass="19002">MSAHKRQKWKKYNGKTLFQCFISCDNMPTLDPKANLSGEGCNTDEEKTLAFDDDATSANVDPKYEKITDTLMMVKGKRFGLRIQLVHGRVIVCQVEENSLVMGFFKVGDQIEAINGSHVSDNSQCRRLLISALNKFGKVEVTISRPKTADALASVIEEIASTRMSQTKIAP</sequence>
<dbReference type="AlphaFoldDB" id="A0A8S1GWQ0"/>
<evidence type="ECO:0000313" key="1">
    <source>
        <dbReference type="EMBL" id="CAD6187877.1"/>
    </source>
</evidence>
<dbReference type="SUPFAM" id="SSF50156">
    <property type="entry name" value="PDZ domain-like"/>
    <property type="match status" value="1"/>
</dbReference>
<accession>A0A8S1GWQ0</accession>
<dbReference type="EMBL" id="CAJGYM010000007">
    <property type="protein sequence ID" value="CAD6187877.1"/>
    <property type="molecule type" value="Genomic_DNA"/>
</dbReference>